<gene>
    <name evidence="1" type="ORF">BDY19DRAFT_999062</name>
</gene>
<evidence type="ECO:0000313" key="1">
    <source>
        <dbReference type="EMBL" id="KAI0082930.1"/>
    </source>
</evidence>
<accession>A0ACB8TLP4</accession>
<sequence>MGDPTVEPPVNALRDSPPGLFYTNHTVHADPNILETLPRGWESRPPANPLSNDFNDDELLHRLFDIAEYSRRPIKAPSLMLSCPRFERHSVSTNEKGLDVHTFLLPAATLSLPEPFGVIPTYARVHGILHLISDCDQGDLVTMDSLTRVEDGIRRMQTWGYVEDKGAPKVHPHWTEWEDPDAKYVRERVESRMRADMKRSVGKEGSLLRRDLLERGEQQREKVRKQLSDRVNAAIVRNRFGPAQVGINFPNAENLDQTPAISLLARVETAPFVREYSPTVSSPLRESVVAVEPSLLDNGDKTPRAAPPLKFDFSIAQAVKTTLSPAIAIADPSNNYQPRLIDHPSLTNDIDDEHEVDQLMDASDSDSDSEPHDVSMNEKGYPPLTNYDHDLYLDPAKDPLKQQKKAK</sequence>
<reference evidence="1" key="1">
    <citation type="journal article" date="2021" name="Environ. Microbiol.">
        <title>Gene family expansions and transcriptome signatures uncover fungal adaptations to wood decay.</title>
        <authorList>
            <person name="Hage H."/>
            <person name="Miyauchi S."/>
            <person name="Viragh M."/>
            <person name="Drula E."/>
            <person name="Min B."/>
            <person name="Chaduli D."/>
            <person name="Navarro D."/>
            <person name="Favel A."/>
            <person name="Norest M."/>
            <person name="Lesage-Meessen L."/>
            <person name="Balint B."/>
            <person name="Merenyi Z."/>
            <person name="de Eugenio L."/>
            <person name="Morin E."/>
            <person name="Martinez A.T."/>
            <person name="Baldrian P."/>
            <person name="Stursova M."/>
            <person name="Martinez M.J."/>
            <person name="Novotny C."/>
            <person name="Magnuson J.K."/>
            <person name="Spatafora J.W."/>
            <person name="Maurice S."/>
            <person name="Pangilinan J."/>
            <person name="Andreopoulos W."/>
            <person name="LaButti K."/>
            <person name="Hundley H."/>
            <person name="Na H."/>
            <person name="Kuo A."/>
            <person name="Barry K."/>
            <person name="Lipzen A."/>
            <person name="Henrissat B."/>
            <person name="Riley R."/>
            <person name="Ahrendt S."/>
            <person name="Nagy L.G."/>
            <person name="Grigoriev I.V."/>
            <person name="Martin F."/>
            <person name="Rosso M.N."/>
        </authorList>
    </citation>
    <scope>NUCLEOTIDE SEQUENCE</scope>
    <source>
        <strain evidence="1">CBS 384.51</strain>
    </source>
</reference>
<dbReference type="EMBL" id="MU275078">
    <property type="protein sequence ID" value="KAI0082930.1"/>
    <property type="molecule type" value="Genomic_DNA"/>
</dbReference>
<name>A0ACB8TLP4_9APHY</name>
<comment type="caution">
    <text evidence="1">The sequence shown here is derived from an EMBL/GenBank/DDBJ whole genome shotgun (WGS) entry which is preliminary data.</text>
</comment>
<keyword evidence="2" id="KW-1185">Reference proteome</keyword>
<organism evidence="1 2">
    <name type="scientific">Irpex rosettiformis</name>
    <dbReference type="NCBI Taxonomy" id="378272"/>
    <lineage>
        <taxon>Eukaryota</taxon>
        <taxon>Fungi</taxon>
        <taxon>Dikarya</taxon>
        <taxon>Basidiomycota</taxon>
        <taxon>Agaricomycotina</taxon>
        <taxon>Agaricomycetes</taxon>
        <taxon>Polyporales</taxon>
        <taxon>Irpicaceae</taxon>
        <taxon>Irpex</taxon>
    </lineage>
</organism>
<evidence type="ECO:0000313" key="2">
    <source>
        <dbReference type="Proteomes" id="UP001055072"/>
    </source>
</evidence>
<dbReference type="Proteomes" id="UP001055072">
    <property type="component" value="Unassembled WGS sequence"/>
</dbReference>
<feature type="non-terminal residue" evidence="1">
    <location>
        <position position="407"/>
    </location>
</feature>
<protein>
    <submittedName>
        <fullName evidence="1">Uncharacterized protein</fullName>
    </submittedName>
</protein>
<proteinExistence type="predicted"/>